<sequence>MAATEDYDEHSEVLIEQTSVSVIETTQSRWRERGRAEAEGGGTR</sequence>
<evidence type="ECO:0000313" key="3">
    <source>
        <dbReference type="Proteomes" id="UP000001999"/>
    </source>
</evidence>
<reference evidence="2 3" key="1">
    <citation type="submission" date="2007-04" db="EMBL/GenBank/DDBJ databases">
        <title>Isolation, characterization and complete nucleotide sequence of a novel temperate bacteriophage Min1, isolated from the nematode pathogen Microbacterium nematophilum.</title>
        <authorList>
            <person name="Akimkina T.V."/>
            <person name="Venien-Bryan C."/>
            <person name="Hodgkin J.A."/>
        </authorList>
    </citation>
    <scope>NUCLEOTIDE SEQUENCE [LARGE SCALE GENOMIC DNA]</scope>
</reference>
<proteinExistence type="predicted"/>
<keyword evidence="3" id="KW-1185">Reference proteome</keyword>
<protein>
    <submittedName>
        <fullName evidence="2">Uncharacterized protein</fullName>
    </submittedName>
</protein>
<dbReference type="GeneID" id="5309175"/>
<name>A6N1Y6_9CAUD</name>
<organism evidence="2 3">
    <name type="scientific">Microbacterium phage Min1</name>
    <dbReference type="NCBI Taxonomy" id="446529"/>
    <lineage>
        <taxon>Viruses</taxon>
        <taxon>Duplodnaviria</taxon>
        <taxon>Heunggongvirae</taxon>
        <taxon>Uroviricota</taxon>
        <taxon>Caudoviricetes</taxon>
        <taxon>Minunavirus</taxon>
        <taxon>Minunavirus Min1</taxon>
    </lineage>
</organism>
<accession>A6N1Y6</accession>
<dbReference type="RefSeq" id="YP_001294788.1">
    <property type="nucleotide sequence ID" value="NC_009603.1"/>
</dbReference>
<dbReference type="EMBL" id="EF579802">
    <property type="protein sequence ID" value="ABR10458.1"/>
    <property type="molecule type" value="Genomic_DNA"/>
</dbReference>
<evidence type="ECO:0000313" key="2">
    <source>
        <dbReference type="EMBL" id="ABR10458.1"/>
    </source>
</evidence>
<feature type="compositionally biased region" description="Basic and acidic residues" evidence="1">
    <location>
        <begin position="29"/>
        <end position="38"/>
    </location>
</feature>
<dbReference type="Proteomes" id="UP000001999">
    <property type="component" value="Segment"/>
</dbReference>
<feature type="region of interest" description="Disordered" evidence="1">
    <location>
        <begin position="25"/>
        <end position="44"/>
    </location>
</feature>
<dbReference type="KEGG" id="vg:5309175"/>
<evidence type="ECO:0000256" key="1">
    <source>
        <dbReference type="SAM" id="MobiDB-lite"/>
    </source>
</evidence>